<feature type="domain" description="ABC transmembrane type-1" evidence="9">
    <location>
        <begin position="19"/>
        <end position="302"/>
    </location>
</feature>
<protein>
    <submittedName>
        <fullName evidence="10">ABC transporter ATP-binding protein</fullName>
    </submittedName>
</protein>
<accession>A0A7R7IBV9</accession>
<dbReference type="InterPro" id="IPR003439">
    <property type="entry name" value="ABC_transporter-like_ATP-bd"/>
</dbReference>
<proteinExistence type="predicted"/>
<dbReference type="AlphaFoldDB" id="A0A7R7IBV9"/>
<evidence type="ECO:0000256" key="5">
    <source>
        <dbReference type="ARBA" id="ARBA00022989"/>
    </source>
</evidence>
<name>A0A7R7IBV9_9FIRM</name>
<dbReference type="Proteomes" id="UP000595897">
    <property type="component" value="Chromosome"/>
</dbReference>
<dbReference type="GO" id="GO:0016887">
    <property type="term" value="F:ATP hydrolysis activity"/>
    <property type="evidence" value="ECO:0007669"/>
    <property type="project" value="InterPro"/>
</dbReference>
<dbReference type="PROSITE" id="PS50929">
    <property type="entry name" value="ABC_TM1F"/>
    <property type="match status" value="1"/>
</dbReference>
<dbReference type="PROSITE" id="PS00211">
    <property type="entry name" value="ABC_TRANSPORTER_1"/>
    <property type="match status" value="1"/>
</dbReference>
<dbReference type="FunFam" id="3.40.50.300:FF:000218">
    <property type="entry name" value="Multidrug ABC transporter ATP-binding protein"/>
    <property type="match status" value="1"/>
</dbReference>
<dbReference type="SUPFAM" id="SSF90123">
    <property type="entry name" value="ABC transporter transmembrane region"/>
    <property type="match status" value="1"/>
</dbReference>
<gene>
    <name evidence="10" type="ORF">bsdtb5_05060</name>
</gene>
<dbReference type="InterPro" id="IPR039421">
    <property type="entry name" value="Type_1_exporter"/>
</dbReference>
<reference evidence="10 11" key="1">
    <citation type="submission" date="2020-11" db="EMBL/GenBank/DDBJ databases">
        <title>Draft genome sequencing of a Lachnospiraceae strain isolated from anoxic soil subjected to BSD treatment.</title>
        <authorList>
            <person name="Uek A."/>
            <person name="Tonouchi A."/>
        </authorList>
    </citation>
    <scope>NUCLEOTIDE SEQUENCE [LARGE SCALE GENOMIC DNA]</scope>
    <source>
        <strain evidence="10 11">TB5</strain>
    </source>
</reference>
<dbReference type="SMART" id="SM00382">
    <property type="entry name" value="AAA"/>
    <property type="match status" value="1"/>
</dbReference>
<dbReference type="Gene3D" id="3.40.50.300">
    <property type="entry name" value="P-loop containing nucleotide triphosphate hydrolases"/>
    <property type="match status" value="1"/>
</dbReference>
<feature type="transmembrane region" description="Helical" evidence="7">
    <location>
        <begin position="54"/>
        <end position="73"/>
    </location>
</feature>
<dbReference type="GO" id="GO:0005524">
    <property type="term" value="F:ATP binding"/>
    <property type="evidence" value="ECO:0007669"/>
    <property type="project" value="UniProtKB-KW"/>
</dbReference>
<dbReference type="InterPro" id="IPR003593">
    <property type="entry name" value="AAA+_ATPase"/>
</dbReference>
<dbReference type="GO" id="GO:0005886">
    <property type="term" value="C:plasma membrane"/>
    <property type="evidence" value="ECO:0007669"/>
    <property type="project" value="UniProtKB-SubCell"/>
</dbReference>
<dbReference type="InterPro" id="IPR017871">
    <property type="entry name" value="ABC_transporter-like_CS"/>
</dbReference>
<evidence type="ECO:0000313" key="11">
    <source>
        <dbReference type="Proteomes" id="UP000595897"/>
    </source>
</evidence>
<dbReference type="Pfam" id="PF00664">
    <property type="entry name" value="ABC_membrane"/>
    <property type="match status" value="1"/>
</dbReference>
<keyword evidence="4 10" id="KW-0067">ATP-binding</keyword>
<dbReference type="InterPro" id="IPR011527">
    <property type="entry name" value="ABC1_TM_dom"/>
</dbReference>
<evidence type="ECO:0000256" key="3">
    <source>
        <dbReference type="ARBA" id="ARBA00022741"/>
    </source>
</evidence>
<sequence>MKNNIFYVFRYMKQMYWLLLGYAAIILECVTPIIATLLQKDMIDRVFYQKQYEAFLKIIMLYAIFFFAPRLMFTVRKVAFFHLSYELQMSLTEAFLEKIYNMPTADFVKEHVGELLNHIRTNVADAADLAVNQILSEAVKNVLTVALLIYFIGKINVFMLFIVVFVTFFYYGLLHIFGKKTKDFSQNVREQKGKVSITIEESVSSIREVVAYHREAWQLERYHKTFGEYFATILKQGFFQCKVMFVSAPFLYGTKLISILCGGIGVIHNTISLGEFVVGFTFVDQLVTELGLLFDQGLNFKKFEAAVETVQSVMNKEDASYGKEEVKERVQSICFHGVTFAYGRDKDPVIKDLSLELPVGKKIALVGLSGSGKSTIAQLLTRMYEPDQGEITMNGIPLSRYGEQYTEKVSIVFQQPYFIPSTIRENLTFDKMFSNEEIEKICSKMLCHEFIKQFPEQYETYIGERGAMLSGGQKQRLALSRAMLRNTDVLILDEATSALDTETEYQVQKNLDQLRKGKTTIIIAHRLSTIQNADIIYVLDKGQVLDSGSHNELLTTCKAYQELYMLQQLA</sequence>
<evidence type="ECO:0000256" key="2">
    <source>
        <dbReference type="ARBA" id="ARBA00022692"/>
    </source>
</evidence>
<dbReference type="PROSITE" id="PS50893">
    <property type="entry name" value="ABC_TRANSPORTER_2"/>
    <property type="match status" value="1"/>
</dbReference>
<dbReference type="KEGG" id="ahb:bsdtb5_05060"/>
<keyword evidence="5 7" id="KW-1133">Transmembrane helix</keyword>
<dbReference type="Pfam" id="PF00005">
    <property type="entry name" value="ABC_tran"/>
    <property type="match status" value="1"/>
</dbReference>
<dbReference type="InterPro" id="IPR027417">
    <property type="entry name" value="P-loop_NTPase"/>
</dbReference>
<dbReference type="SUPFAM" id="SSF52540">
    <property type="entry name" value="P-loop containing nucleoside triphosphate hydrolases"/>
    <property type="match status" value="1"/>
</dbReference>
<dbReference type="EMBL" id="AP024169">
    <property type="protein sequence ID" value="BCN29211.1"/>
    <property type="molecule type" value="Genomic_DNA"/>
</dbReference>
<dbReference type="RefSeq" id="WP_271714498.1">
    <property type="nucleotide sequence ID" value="NZ_AP024169.1"/>
</dbReference>
<evidence type="ECO:0000256" key="6">
    <source>
        <dbReference type="ARBA" id="ARBA00023136"/>
    </source>
</evidence>
<dbReference type="InterPro" id="IPR036640">
    <property type="entry name" value="ABC1_TM_sf"/>
</dbReference>
<feature type="transmembrane region" description="Helical" evidence="7">
    <location>
        <begin position="15"/>
        <end position="38"/>
    </location>
</feature>
<organism evidence="10 11">
    <name type="scientific">Anaeromicropila herbilytica</name>
    <dbReference type="NCBI Taxonomy" id="2785025"/>
    <lineage>
        <taxon>Bacteria</taxon>
        <taxon>Bacillati</taxon>
        <taxon>Bacillota</taxon>
        <taxon>Clostridia</taxon>
        <taxon>Lachnospirales</taxon>
        <taxon>Lachnospiraceae</taxon>
        <taxon>Anaeromicropila</taxon>
    </lineage>
</organism>
<evidence type="ECO:0000256" key="1">
    <source>
        <dbReference type="ARBA" id="ARBA00004651"/>
    </source>
</evidence>
<evidence type="ECO:0000259" key="9">
    <source>
        <dbReference type="PROSITE" id="PS50929"/>
    </source>
</evidence>
<comment type="subcellular location">
    <subcellularLocation>
        <location evidence="1">Cell membrane</location>
        <topology evidence="1">Multi-pass membrane protein</topology>
    </subcellularLocation>
</comment>
<evidence type="ECO:0000256" key="4">
    <source>
        <dbReference type="ARBA" id="ARBA00022840"/>
    </source>
</evidence>
<keyword evidence="6 7" id="KW-0472">Membrane</keyword>
<keyword evidence="11" id="KW-1185">Reference proteome</keyword>
<dbReference type="CDD" id="cd07346">
    <property type="entry name" value="ABC_6TM_exporters"/>
    <property type="match status" value="1"/>
</dbReference>
<dbReference type="PANTHER" id="PTHR43394:SF1">
    <property type="entry name" value="ATP-BINDING CASSETTE SUB-FAMILY B MEMBER 10, MITOCHONDRIAL"/>
    <property type="match status" value="1"/>
</dbReference>
<keyword evidence="2 7" id="KW-0812">Transmembrane</keyword>
<evidence type="ECO:0000256" key="7">
    <source>
        <dbReference type="SAM" id="Phobius"/>
    </source>
</evidence>
<dbReference type="Gene3D" id="1.20.1560.10">
    <property type="entry name" value="ABC transporter type 1, transmembrane domain"/>
    <property type="match status" value="1"/>
</dbReference>
<evidence type="ECO:0000259" key="8">
    <source>
        <dbReference type="PROSITE" id="PS50893"/>
    </source>
</evidence>
<feature type="transmembrane region" description="Helical" evidence="7">
    <location>
        <begin position="147"/>
        <end position="173"/>
    </location>
</feature>
<feature type="domain" description="ABC transporter" evidence="8">
    <location>
        <begin position="333"/>
        <end position="566"/>
    </location>
</feature>
<keyword evidence="3" id="KW-0547">Nucleotide-binding</keyword>
<dbReference type="PANTHER" id="PTHR43394">
    <property type="entry name" value="ATP-DEPENDENT PERMEASE MDL1, MITOCHONDRIAL"/>
    <property type="match status" value="1"/>
</dbReference>
<dbReference type="GO" id="GO:0015421">
    <property type="term" value="F:ABC-type oligopeptide transporter activity"/>
    <property type="evidence" value="ECO:0007669"/>
    <property type="project" value="TreeGrafter"/>
</dbReference>
<evidence type="ECO:0000313" key="10">
    <source>
        <dbReference type="EMBL" id="BCN29211.1"/>
    </source>
</evidence>